<evidence type="ECO:0000256" key="3">
    <source>
        <dbReference type="SAM" id="Phobius"/>
    </source>
</evidence>
<keyword evidence="3" id="KW-1133">Transmembrane helix</keyword>
<feature type="transmembrane region" description="Helical" evidence="3">
    <location>
        <begin position="181"/>
        <end position="197"/>
    </location>
</feature>
<feature type="transmembrane region" description="Helical" evidence="3">
    <location>
        <begin position="157"/>
        <end position="175"/>
    </location>
</feature>
<organism evidence="4 5">
    <name type="scientific">Catenuloplanes indicus</name>
    <dbReference type="NCBI Taxonomy" id="137267"/>
    <lineage>
        <taxon>Bacteria</taxon>
        <taxon>Bacillati</taxon>
        <taxon>Actinomycetota</taxon>
        <taxon>Actinomycetes</taxon>
        <taxon>Micromonosporales</taxon>
        <taxon>Micromonosporaceae</taxon>
        <taxon>Catenuloplanes</taxon>
    </lineage>
</organism>
<gene>
    <name evidence="4" type="ORF">J2S42_002301</name>
</gene>
<keyword evidence="5" id="KW-1185">Reference proteome</keyword>
<name>A0AAE3VYH3_9ACTN</name>
<evidence type="ECO:0000256" key="1">
    <source>
        <dbReference type="SAM" id="Coils"/>
    </source>
</evidence>
<comment type="caution">
    <text evidence="4">The sequence shown here is derived from an EMBL/GenBank/DDBJ whole genome shotgun (WGS) entry which is preliminary data.</text>
</comment>
<evidence type="ECO:0000313" key="4">
    <source>
        <dbReference type="EMBL" id="MDQ0365632.1"/>
    </source>
</evidence>
<dbReference type="EMBL" id="JAUSUZ010000001">
    <property type="protein sequence ID" value="MDQ0365632.1"/>
    <property type="molecule type" value="Genomic_DNA"/>
</dbReference>
<dbReference type="InterPro" id="IPR026467">
    <property type="entry name" value="Ser/Gly_Cys_C_dom"/>
</dbReference>
<feature type="compositionally biased region" description="Gly residues" evidence="2">
    <location>
        <begin position="289"/>
        <end position="313"/>
    </location>
</feature>
<keyword evidence="3" id="KW-0812">Transmembrane</keyword>
<feature type="transmembrane region" description="Helical" evidence="3">
    <location>
        <begin position="17"/>
        <end position="35"/>
    </location>
</feature>
<dbReference type="Proteomes" id="UP001240236">
    <property type="component" value="Unassembled WGS sequence"/>
</dbReference>
<feature type="compositionally biased region" description="Low complexity" evidence="2">
    <location>
        <begin position="272"/>
        <end position="288"/>
    </location>
</feature>
<evidence type="ECO:0000256" key="2">
    <source>
        <dbReference type="SAM" id="MobiDB-lite"/>
    </source>
</evidence>
<feature type="region of interest" description="Disordered" evidence="2">
    <location>
        <begin position="272"/>
        <end position="313"/>
    </location>
</feature>
<sequence>MDTLAASGYTWGIPGPTFLALYLGAIAVALVTVLVRRHTIAAGKQVPGTDHLTAAQAAYLTGGSDLAVYSSIAALRAGGLIATAPGKTLVPVAPLPDGAPPLDAAIHRVLQRGPSTVYGVRNKSEVKSELDRLRDDLERYGLALAEEDRRAYRNTTLLLAALVALGVVRLVAGLINGAAVWYLMIIVLALGITTLMLRSRTPWMSRAGKNALAGMRTRYQYLSPAQSPAWGTYGMSGLAMGVALWGTASLYTYDAAFAAEAEIQRQAAASGAGSSGWSGDSGSSWSGSDSGGGSDGGGSSCGGGGCGGGGCGG</sequence>
<evidence type="ECO:0000313" key="5">
    <source>
        <dbReference type="Proteomes" id="UP001240236"/>
    </source>
</evidence>
<proteinExistence type="predicted"/>
<protein>
    <submittedName>
        <fullName evidence="4">Uncharacterized protein (TIGR04222 family)</fullName>
    </submittedName>
</protein>
<keyword evidence="3" id="KW-0472">Membrane</keyword>
<dbReference type="AlphaFoldDB" id="A0AAE3VYH3"/>
<feature type="coiled-coil region" evidence="1">
    <location>
        <begin position="123"/>
        <end position="150"/>
    </location>
</feature>
<keyword evidence="1" id="KW-0175">Coiled coil</keyword>
<reference evidence="4 5" key="1">
    <citation type="submission" date="2023-07" db="EMBL/GenBank/DDBJ databases">
        <title>Sequencing the genomes of 1000 actinobacteria strains.</title>
        <authorList>
            <person name="Klenk H.-P."/>
        </authorList>
    </citation>
    <scope>NUCLEOTIDE SEQUENCE [LARGE SCALE GENOMIC DNA]</scope>
    <source>
        <strain evidence="4 5">DSM 44709</strain>
    </source>
</reference>
<dbReference type="RefSeq" id="WP_307238355.1">
    <property type="nucleotide sequence ID" value="NZ_JAUSUZ010000001.1"/>
</dbReference>
<accession>A0AAE3VYH3</accession>
<dbReference type="NCBIfam" id="TIGR04222">
    <property type="entry name" value="near_uncomplex"/>
    <property type="match status" value="1"/>
</dbReference>